<evidence type="ECO:0000256" key="2">
    <source>
        <dbReference type="ARBA" id="ARBA00022475"/>
    </source>
</evidence>
<evidence type="ECO:0000259" key="8">
    <source>
        <dbReference type="PROSITE" id="PS50929"/>
    </source>
</evidence>
<keyword evidence="2" id="KW-1003">Cell membrane</keyword>
<sequence>MENAKANPAASANVFSKIFFCWLNPLFSIGYKRTLEEEDMYDVLPEDRSERLGQELQRHWDLNVEKMAKTTQTPSLSRAIICCYWKPYAVLGFFTLVEESIRVVQPVFLGKIIQYFESYDPSDSAALHRALGYAAGLSFCSISLALTHHLYFYHVQRIGMKVRVAMCHMIYKKALCLSSAAMGKTTTGQIVNLLSNDVNKFDQVTIFLHFLWVAPIQVAAVVGLLWAEIGPSCLVGMVVLMILMPTQTMFGRLFSKFRSQTAVLTDTRIRTMNEVVSGMRIIKMYAWEKPFAALVSDIRRKEISKVLKSSHLRGLNMASFFCASKIILFCTFTVYVLLGNTLSASRVFVTVSLYASVRLTVTLFFPNAIEDTDDNWGETTTAVTGTSDHSLSQEDIVRITKDLEDSVGLDCRRYFTLTLALVLGLLVFLTPLAFLVIPHVLWPDKLQSCGTACEGLYISVAFKLLILLLAVWALFFRPPRAGLPRVFVFRALLAVLVLLFVMSYWLFYGVRILDPQDENYQGIVQYAVSLVDALLFIHYLAIVLLELRQLRPYHSVTVTRSTDGETRHYNLGQLSIQRAALAIIEHYYCDFPVHNPALLSASKSRAAKHLAGLKVYNVDGEFPAAQAEEPGNNAATAAGLAQSQSRAMIAAAARRRDTSHNELYYEEAEHERRVRKRRARLVVAVEEAFTHIKRLQEEEQKKSPGDVMDPREAAQAIFPSMARALQKYLRTTKQQHCHSMESIQQHLAFCVTNNMTPKAFLESYLSAGPTLQYSKDHWLSRQWTLVSEASVTSGLKDGSVFLLKCADFSLVVTAKKLPYIHMTEEYIDPKSHKFVLRLQSETSV</sequence>
<dbReference type="InterPro" id="IPR036640">
    <property type="entry name" value="ABC1_TM_sf"/>
</dbReference>
<feature type="transmembrane region" description="Helical" evidence="7">
    <location>
        <begin position="130"/>
        <end position="153"/>
    </location>
</feature>
<dbReference type="AlphaFoldDB" id="A0AAV2L7E6"/>
<dbReference type="SUPFAM" id="SSF90123">
    <property type="entry name" value="ABC transporter transmembrane region"/>
    <property type="match status" value="1"/>
</dbReference>
<keyword evidence="4 7" id="KW-1133">Transmembrane helix</keyword>
<dbReference type="InterPro" id="IPR011527">
    <property type="entry name" value="ABC1_TM_dom"/>
</dbReference>
<protein>
    <recommendedName>
        <fullName evidence="8">ABC transmembrane type-1 domain-containing protein</fullName>
    </recommendedName>
</protein>
<evidence type="ECO:0000256" key="5">
    <source>
        <dbReference type="ARBA" id="ARBA00023136"/>
    </source>
</evidence>
<evidence type="ECO:0000256" key="7">
    <source>
        <dbReference type="SAM" id="Phobius"/>
    </source>
</evidence>
<feature type="transmembrane region" description="Helical" evidence="7">
    <location>
        <begin position="317"/>
        <end position="338"/>
    </location>
</feature>
<evidence type="ECO:0000256" key="4">
    <source>
        <dbReference type="ARBA" id="ARBA00022989"/>
    </source>
</evidence>
<dbReference type="Pfam" id="PF06638">
    <property type="entry name" value="Strabismus"/>
    <property type="match status" value="1"/>
</dbReference>
<accession>A0AAV2L7E6</accession>
<dbReference type="GO" id="GO:0140359">
    <property type="term" value="F:ABC-type transporter activity"/>
    <property type="evidence" value="ECO:0007669"/>
    <property type="project" value="InterPro"/>
</dbReference>
<keyword evidence="10" id="KW-1185">Reference proteome</keyword>
<dbReference type="GO" id="GO:0005886">
    <property type="term" value="C:plasma membrane"/>
    <property type="evidence" value="ECO:0007669"/>
    <property type="project" value="UniProtKB-SubCell"/>
</dbReference>
<reference evidence="9 10" key="1">
    <citation type="submission" date="2024-04" db="EMBL/GenBank/DDBJ databases">
        <authorList>
            <person name="Waldvogel A.-M."/>
            <person name="Schoenle A."/>
        </authorList>
    </citation>
    <scope>NUCLEOTIDE SEQUENCE [LARGE SCALE GENOMIC DNA]</scope>
</reference>
<dbReference type="CDD" id="cd18593">
    <property type="entry name" value="ABC_6TM_MRP4_D1_like"/>
    <property type="match status" value="1"/>
</dbReference>
<dbReference type="GO" id="GO:0005524">
    <property type="term" value="F:ATP binding"/>
    <property type="evidence" value="ECO:0007669"/>
    <property type="project" value="InterPro"/>
</dbReference>
<feature type="transmembrane region" description="Helical" evidence="7">
    <location>
        <begin position="206"/>
        <end position="227"/>
    </location>
</feature>
<dbReference type="FunFam" id="1.20.1560.10:FF:000027">
    <property type="entry name" value="ATP-binding cassette subfamily C member 4"/>
    <property type="match status" value="1"/>
</dbReference>
<feature type="transmembrane region" description="Helical" evidence="7">
    <location>
        <begin position="456"/>
        <end position="475"/>
    </location>
</feature>
<feature type="transmembrane region" description="Helical" evidence="7">
    <location>
        <begin position="414"/>
        <end position="436"/>
    </location>
</feature>
<dbReference type="PANTHER" id="PTHR20886">
    <property type="entry name" value="VANG-LIKE PROTEIN"/>
    <property type="match status" value="1"/>
</dbReference>
<evidence type="ECO:0000256" key="6">
    <source>
        <dbReference type="ARBA" id="ARBA00025718"/>
    </source>
</evidence>
<dbReference type="EMBL" id="OZ035844">
    <property type="protein sequence ID" value="CAL1598303.1"/>
    <property type="molecule type" value="Genomic_DNA"/>
</dbReference>
<dbReference type="InterPro" id="IPR009147">
    <property type="entry name" value="CFTR/ABCC7"/>
</dbReference>
<feature type="transmembrane region" description="Helical" evidence="7">
    <location>
        <begin position="174"/>
        <end position="194"/>
    </location>
</feature>
<evidence type="ECO:0000256" key="1">
    <source>
        <dbReference type="ARBA" id="ARBA00004651"/>
    </source>
</evidence>
<comment type="similarity">
    <text evidence="6">Belongs to the Vang family.</text>
</comment>
<dbReference type="PROSITE" id="PS50929">
    <property type="entry name" value="ABC_TM1F"/>
    <property type="match status" value="1"/>
</dbReference>
<feature type="transmembrane region" description="Helical" evidence="7">
    <location>
        <begin position="523"/>
        <end position="545"/>
    </location>
</feature>
<proteinExistence type="inferred from homology"/>
<dbReference type="Gene3D" id="1.20.1560.10">
    <property type="entry name" value="ABC transporter type 1, transmembrane domain"/>
    <property type="match status" value="1"/>
</dbReference>
<keyword evidence="5 7" id="KW-0472">Membrane</keyword>
<name>A0AAV2L7E6_KNICA</name>
<dbReference type="InterPro" id="IPR030240">
    <property type="entry name" value="ABCC4_TMD1"/>
</dbReference>
<dbReference type="GO" id="GO:0005254">
    <property type="term" value="F:chloride channel activity"/>
    <property type="evidence" value="ECO:0007669"/>
    <property type="project" value="InterPro"/>
</dbReference>
<feature type="transmembrane region" description="Helical" evidence="7">
    <location>
        <begin position="234"/>
        <end position="254"/>
    </location>
</feature>
<dbReference type="PRINTS" id="PR01851">
    <property type="entry name" value="CYSFIBREGLTR"/>
</dbReference>
<evidence type="ECO:0000313" key="9">
    <source>
        <dbReference type="EMBL" id="CAL1598303.1"/>
    </source>
</evidence>
<keyword evidence="3 7" id="KW-0812">Transmembrane</keyword>
<feature type="transmembrane region" description="Helical" evidence="7">
    <location>
        <begin position="487"/>
        <end position="508"/>
    </location>
</feature>
<evidence type="ECO:0000313" key="10">
    <source>
        <dbReference type="Proteomes" id="UP001497482"/>
    </source>
</evidence>
<feature type="domain" description="ABC transmembrane type-1" evidence="8">
    <location>
        <begin position="89"/>
        <end position="353"/>
    </location>
</feature>
<gene>
    <name evidence="9" type="ORF">KC01_LOCUS26709</name>
</gene>
<dbReference type="Pfam" id="PF00664">
    <property type="entry name" value="ABC_membrane"/>
    <property type="match status" value="1"/>
</dbReference>
<dbReference type="Proteomes" id="UP001497482">
    <property type="component" value="Chromosome 22"/>
</dbReference>
<organism evidence="9 10">
    <name type="scientific">Knipowitschia caucasica</name>
    <name type="common">Caucasian dwarf goby</name>
    <name type="synonym">Pomatoschistus caucasicus</name>
    <dbReference type="NCBI Taxonomy" id="637954"/>
    <lineage>
        <taxon>Eukaryota</taxon>
        <taxon>Metazoa</taxon>
        <taxon>Chordata</taxon>
        <taxon>Craniata</taxon>
        <taxon>Vertebrata</taxon>
        <taxon>Euteleostomi</taxon>
        <taxon>Actinopterygii</taxon>
        <taxon>Neopterygii</taxon>
        <taxon>Teleostei</taxon>
        <taxon>Neoteleostei</taxon>
        <taxon>Acanthomorphata</taxon>
        <taxon>Gobiaria</taxon>
        <taxon>Gobiiformes</taxon>
        <taxon>Gobioidei</taxon>
        <taxon>Gobiidae</taxon>
        <taxon>Gobiinae</taxon>
        <taxon>Knipowitschia</taxon>
    </lineage>
</organism>
<comment type="subcellular location">
    <subcellularLocation>
        <location evidence="1">Cell membrane</location>
        <topology evidence="1">Multi-pass membrane protein</topology>
    </subcellularLocation>
</comment>
<dbReference type="InterPro" id="IPR009539">
    <property type="entry name" value="VANGL"/>
</dbReference>
<evidence type="ECO:0000256" key="3">
    <source>
        <dbReference type="ARBA" id="ARBA00022692"/>
    </source>
</evidence>